<feature type="non-terminal residue" evidence="2">
    <location>
        <position position="113"/>
    </location>
</feature>
<accession>A0A6J4H4G6</accession>
<evidence type="ECO:0000313" key="2">
    <source>
        <dbReference type="EMBL" id="CAA9214773.1"/>
    </source>
</evidence>
<protein>
    <submittedName>
        <fullName evidence="2">Uncharacterized protein</fullName>
    </submittedName>
</protein>
<proteinExistence type="predicted"/>
<evidence type="ECO:0000256" key="1">
    <source>
        <dbReference type="SAM" id="MobiDB-lite"/>
    </source>
</evidence>
<dbReference type="AlphaFoldDB" id="A0A6J4H4G6"/>
<name>A0A6J4H4G6_9ACTN</name>
<feature type="compositionally biased region" description="Basic residues" evidence="1">
    <location>
        <begin position="62"/>
        <end position="73"/>
    </location>
</feature>
<gene>
    <name evidence="2" type="ORF">AVDCRST_MAG41-148</name>
</gene>
<reference evidence="2" key="1">
    <citation type="submission" date="2020-02" db="EMBL/GenBank/DDBJ databases">
        <authorList>
            <person name="Meier V. D."/>
        </authorList>
    </citation>
    <scope>NUCLEOTIDE SEQUENCE</scope>
    <source>
        <strain evidence="2">AVDCRST_MAG41</strain>
    </source>
</reference>
<feature type="region of interest" description="Disordered" evidence="1">
    <location>
        <begin position="1"/>
        <end position="113"/>
    </location>
</feature>
<organism evidence="2">
    <name type="scientific">uncultured Mycobacteriales bacterium</name>
    <dbReference type="NCBI Taxonomy" id="581187"/>
    <lineage>
        <taxon>Bacteria</taxon>
        <taxon>Bacillati</taxon>
        <taxon>Actinomycetota</taxon>
        <taxon>Actinomycetes</taxon>
        <taxon>Mycobacteriales</taxon>
        <taxon>environmental samples</taxon>
    </lineage>
</organism>
<sequence>GQNDRAERNGGDRSGHRPGHRDGRGGADLARGGDRRHRPRRVHGAGPLPGPGLDRAAPAPAGHRRARLEHRRRPDPGGQGGAGRRGRPRRPRRGPAGRRRRALAAPAPDRPPL</sequence>
<feature type="compositionally biased region" description="Basic residues" evidence="1">
    <location>
        <begin position="34"/>
        <end position="43"/>
    </location>
</feature>
<feature type="compositionally biased region" description="Basic and acidic residues" evidence="1">
    <location>
        <begin position="1"/>
        <end position="25"/>
    </location>
</feature>
<feature type="non-terminal residue" evidence="2">
    <location>
        <position position="1"/>
    </location>
</feature>
<dbReference type="EMBL" id="CADCTP010000017">
    <property type="protein sequence ID" value="CAA9214773.1"/>
    <property type="molecule type" value="Genomic_DNA"/>
</dbReference>
<feature type="compositionally biased region" description="Basic residues" evidence="1">
    <location>
        <begin position="84"/>
        <end position="102"/>
    </location>
</feature>